<dbReference type="PANTHER" id="PTHR30509:SF9">
    <property type="entry name" value="MULTIDRUG RESISTANCE PROTEIN MDTO"/>
    <property type="match status" value="1"/>
</dbReference>
<dbReference type="PANTHER" id="PTHR30509">
    <property type="entry name" value="P-HYDROXYBENZOIC ACID EFFLUX PUMP SUBUNIT-RELATED"/>
    <property type="match status" value="1"/>
</dbReference>
<comment type="caution">
    <text evidence="8">The sequence shown here is derived from an EMBL/GenBank/DDBJ whole genome shotgun (WGS) entry which is preliminary data.</text>
</comment>
<keyword evidence="6 7" id="KW-0472">Membrane</keyword>
<organism evidence="8 9">
    <name type="scientific">Methylopila turkensis</name>
    <dbReference type="NCBI Taxonomy" id="1437816"/>
    <lineage>
        <taxon>Bacteria</taxon>
        <taxon>Pseudomonadati</taxon>
        <taxon>Pseudomonadota</taxon>
        <taxon>Alphaproteobacteria</taxon>
        <taxon>Hyphomicrobiales</taxon>
        <taxon>Methylopilaceae</taxon>
        <taxon>Methylopila</taxon>
    </lineage>
</organism>
<gene>
    <name evidence="8" type="ORF">GCM10008174_10170</name>
</gene>
<feature type="transmembrane region" description="Helical" evidence="7">
    <location>
        <begin position="60"/>
        <end position="77"/>
    </location>
</feature>
<reference evidence="8" key="2">
    <citation type="submission" date="2023-01" db="EMBL/GenBank/DDBJ databases">
        <authorList>
            <person name="Sun Q."/>
            <person name="Evtushenko L."/>
        </authorList>
    </citation>
    <scope>NUCLEOTIDE SEQUENCE</scope>
    <source>
        <strain evidence="8">VKM B-2748</strain>
    </source>
</reference>
<dbReference type="InterPro" id="IPR006726">
    <property type="entry name" value="PHBA_efflux_AaeB/fusaric-R"/>
</dbReference>
<keyword evidence="4 7" id="KW-0812">Transmembrane</keyword>
<dbReference type="AlphaFoldDB" id="A0A9W6JKF5"/>
<evidence type="ECO:0000256" key="6">
    <source>
        <dbReference type="ARBA" id="ARBA00023136"/>
    </source>
</evidence>
<keyword evidence="9" id="KW-1185">Reference proteome</keyword>
<feature type="transmembrane region" description="Helical" evidence="7">
    <location>
        <begin position="109"/>
        <end position="128"/>
    </location>
</feature>
<protein>
    <submittedName>
        <fullName evidence="8">Fusaric acid transporter</fullName>
    </submittedName>
</protein>
<proteinExistence type="predicted"/>
<feature type="transmembrane region" description="Helical" evidence="7">
    <location>
        <begin position="83"/>
        <end position="102"/>
    </location>
</feature>
<feature type="transmembrane region" description="Helical" evidence="7">
    <location>
        <begin position="140"/>
        <end position="158"/>
    </location>
</feature>
<reference evidence="8" key="1">
    <citation type="journal article" date="2014" name="Int. J. Syst. Evol. Microbiol.">
        <title>Complete genome sequence of Corynebacterium casei LMG S-19264T (=DSM 44701T), isolated from a smear-ripened cheese.</title>
        <authorList>
            <consortium name="US DOE Joint Genome Institute (JGI-PGF)"/>
            <person name="Walter F."/>
            <person name="Albersmeier A."/>
            <person name="Kalinowski J."/>
            <person name="Ruckert C."/>
        </authorList>
    </citation>
    <scope>NUCLEOTIDE SEQUENCE</scope>
    <source>
        <strain evidence="8">VKM B-2748</strain>
    </source>
</reference>
<dbReference type="RefSeq" id="WP_271199741.1">
    <property type="nucleotide sequence ID" value="NZ_BSFL01000001.1"/>
</dbReference>
<evidence type="ECO:0000256" key="3">
    <source>
        <dbReference type="ARBA" id="ARBA00022475"/>
    </source>
</evidence>
<dbReference type="Pfam" id="PF04632">
    <property type="entry name" value="FUSC"/>
    <property type="match status" value="1"/>
</dbReference>
<evidence type="ECO:0000313" key="9">
    <source>
        <dbReference type="Proteomes" id="UP001143309"/>
    </source>
</evidence>
<keyword evidence="5 7" id="KW-1133">Transmembrane helix</keyword>
<dbReference type="Proteomes" id="UP001143309">
    <property type="component" value="Unassembled WGS sequence"/>
</dbReference>
<evidence type="ECO:0000256" key="4">
    <source>
        <dbReference type="ARBA" id="ARBA00022692"/>
    </source>
</evidence>
<evidence type="ECO:0000313" key="8">
    <source>
        <dbReference type="EMBL" id="GLK79276.1"/>
    </source>
</evidence>
<evidence type="ECO:0000256" key="1">
    <source>
        <dbReference type="ARBA" id="ARBA00004651"/>
    </source>
</evidence>
<comment type="subcellular location">
    <subcellularLocation>
        <location evidence="1">Cell membrane</location>
        <topology evidence="1">Multi-pass membrane protein</topology>
    </subcellularLocation>
</comment>
<feature type="transmembrane region" description="Helical" evidence="7">
    <location>
        <begin position="9"/>
        <end position="28"/>
    </location>
</feature>
<keyword evidence="2" id="KW-0813">Transport</keyword>
<evidence type="ECO:0000256" key="2">
    <source>
        <dbReference type="ARBA" id="ARBA00022448"/>
    </source>
</evidence>
<dbReference type="GO" id="GO:0022857">
    <property type="term" value="F:transmembrane transporter activity"/>
    <property type="evidence" value="ECO:0007669"/>
    <property type="project" value="InterPro"/>
</dbReference>
<name>A0A9W6JKF5_9HYPH</name>
<feature type="transmembrane region" description="Helical" evidence="7">
    <location>
        <begin position="459"/>
        <end position="478"/>
    </location>
</feature>
<keyword evidence="3" id="KW-1003">Cell membrane</keyword>
<feature type="transmembrane region" description="Helical" evidence="7">
    <location>
        <begin position="355"/>
        <end position="375"/>
    </location>
</feature>
<feature type="transmembrane region" description="Helical" evidence="7">
    <location>
        <begin position="381"/>
        <end position="397"/>
    </location>
</feature>
<evidence type="ECO:0000256" key="7">
    <source>
        <dbReference type="SAM" id="Phobius"/>
    </source>
</evidence>
<accession>A0A9W6JKF5</accession>
<feature type="transmembrane region" description="Helical" evidence="7">
    <location>
        <begin position="484"/>
        <end position="506"/>
    </location>
</feature>
<sequence>MSAVARDRLIFALRATLAALLAGYLALLADLPQASSSMMTVLIVSQPLTGMVLSKAFFRVVGTIVGAVAAVALTAALHGAPELFVLGVSGWIAACVYGSIFLRDAPISYGALLSGYTAAIIAFPAVNAPDGVFLSALDRVAEIMIGIACAGVFSQLFFPRSAGRALEGAAEQAMTAASAWAADTLRGRPDAARVDRDRRTLIATVTSLDSLRVHATFDSAAARLSNQRIRLLHGRLVSLIAMLVSVHDRLETLRAETPGRAAALAPVFEQAADAMALGAPEPDRNAARSAALAAAPAADALRANPAAVPERTLLLRIADLIALRSDLDRLSRIDAPDEDEGEPRATLTRYRDHQLAGVAAASAFAALVAVCAFWIASGWDAGAGAAIFVAVLVSLFGQQDDPAAAAGTFALMTAAGAAAAAIYLFAILPGLEGFESLAAALAPLLFATAWQMTNPIRALPALAFGLGALNLMSLSNTMTYDFTTFANTTFASLTGLGLAAVLLGVLRPIGSAWPIRRLVAGVRRDLASAAARGQITRLGFESRMFDLVNGLMLRLDPNDPRQLEIERGALAGVRVGLNALALRRELDAMPQAARGATARALAELARHFRRLARGAPSAPPLDRLDEALAAALDAPGDGPDASDVAVFISSIRTSLAQHPAMFGAALPETRP</sequence>
<feature type="transmembrane region" description="Helical" evidence="7">
    <location>
        <begin position="409"/>
        <end position="428"/>
    </location>
</feature>
<dbReference type="EMBL" id="BSFL01000001">
    <property type="protein sequence ID" value="GLK79276.1"/>
    <property type="molecule type" value="Genomic_DNA"/>
</dbReference>
<evidence type="ECO:0000256" key="5">
    <source>
        <dbReference type="ARBA" id="ARBA00022989"/>
    </source>
</evidence>
<dbReference type="GO" id="GO:0005886">
    <property type="term" value="C:plasma membrane"/>
    <property type="evidence" value="ECO:0007669"/>
    <property type="project" value="UniProtKB-SubCell"/>
</dbReference>